<protein>
    <submittedName>
        <fullName evidence="2">Putative acetyltransferase</fullName>
    </submittedName>
</protein>
<organism evidence="2 3">
    <name type="scientific">Dendrobium catenatum</name>
    <dbReference type="NCBI Taxonomy" id="906689"/>
    <lineage>
        <taxon>Eukaryota</taxon>
        <taxon>Viridiplantae</taxon>
        <taxon>Streptophyta</taxon>
        <taxon>Embryophyta</taxon>
        <taxon>Tracheophyta</taxon>
        <taxon>Spermatophyta</taxon>
        <taxon>Magnoliopsida</taxon>
        <taxon>Liliopsida</taxon>
        <taxon>Asparagales</taxon>
        <taxon>Orchidaceae</taxon>
        <taxon>Epidendroideae</taxon>
        <taxon>Malaxideae</taxon>
        <taxon>Dendrobiinae</taxon>
        <taxon>Dendrobium</taxon>
    </lineage>
</organism>
<dbReference type="PANTHER" id="PTHR31896:SF43">
    <property type="entry name" value="PROTEIN ENHANCED PSEUDOMONAS SUSCEPTIBILITY 1"/>
    <property type="match status" value="1"/>
</dbReference>
<dbReference type="InterPro" id="IPR023213">
    <property type="entry name" value="CAT-like_dom_sf"/>
</dbReference>
<accession>A0A2I0VEL7</accession>
<sequence>MSESQAEDLRILSRHLIRPSPPPTAVESRRRQIHLNQWDLNLLSVDYIQKGLLFPALSIPDQTLLIPLLLSSFSQTLDLFYPFAGRLCTVHHPTFSILLDCNDAGAEFIHASATHLTASDFSSSLFIPSAVRSLFPLDGLVNHDGHSFPLLAVQANILADGSMFLACSLNHTVADGTSFWHFFNTWSALTRSAGANADGVDLPVAEHWFLPSTPPPIALPFRDESEFIHRHPLPPTSECFFHFSGRAVAQLKAKANQEMGVTRISSLQALLAHMWRAATRARGLEPHVETTYVLIAGHRHRVTPPLPKTYMGNAALGLPATVLACELAANGLGWAALQLNQVVASATNENAIKWLEDWAKKPVLMTKKFNGTNLVTGSSPRFDVFGNDFGWGSPAEVRSGNGNKVDGKVTVYPGREGEGSMALEVCLPAAVLNVLVEDQEFMEAVGLVAD</sequence>
<dbReference type="PANTHER" id="PTHR31896">
    <property type="entry name" value="FAMILY REGULATORY PROTEIN, PUTATIVE (AFU_ORTHOLOGUE AFUA_3G14730)-RELATED"/>
    <property type="match status" value="1"/>
</dbReference>
<proteinExistence type="predicted"/>
<dbReference type="EMBL" id="KZ503723">
    <property type="protein sequence ID" value="PKU61850.1"/>
    <property type="molecule type" value="Genomic_DNA"/>
</dbReference>
<name>A0A2I0VEL7_9ASPA</name>
<evidence type="ECO:0000256" key="1">
    <source>
        <dbReference type="ARBA" id="ARBA00022679"/>
    </source>
</evidence>
<reference evidence="2 3" key="2">
    <citation type="journal article" date="2017" name="Nature">
        <title>The Apostasia genome and the evolution of orchids.</title>
        <authorList>
            <person name="Zhang G.Q."/>
            <person name="Liu K.W."/>
            <person name="Li Z."/>
            <person name="Lohaus R."/>
            <person name="Hsiao Y.Y."/>
            <person name="Niu S.C."/>
            <person name="Wang J.Y."/>
            <person name="Lin Y.C."/>
            <person name="Xu Q."/>
            <person name="Chen L.J."/>
            <person name="Yoshida K."/>
            <person name="Fujiwara S."/>
            <person name="Wang Z.W."/>
            <person name="Zhang Y.Q."/>
            <person name="Mitsuda N."/>
            <person name="Wang M."/>
            <person name="Liu G.H."/>
            <person name="Pecoraro L."/>
            <person name="Huang H.X."/>
            <person name="Xiao X.J."/>
            <person name="Lin M."/>
            <person name="Wu X.Y."/>
            <person name="Wu W.L."/>
            <person name="Chen Y.Y."/>
            <person name="Chang S.B."/>
            <person name="Sakamoto S."/>
            <person name="Ohme-Takagi M."/>
            <person name="Yagi M."/>
            <person name="Zeng S.J."/>
            <person name="Shen C.Y."/>
            <person name="Yeh C.M."/>
            <person name="Luo Y.B."/>
            <person name="Tsai W.C."/>
            <person name="Van de Peer Y."/>
            <person name="Liu Z.J."/>
        </authorList>
    </citation>
    <scope>NUCLEOTIDE SEQUENCE [LARGE SCALE GENOMIC DNA]</scope>
    <source>
        <tissue evidence="2">The whole plant</tissue>
    </source>
</reference>
<evidence type="ECO:0000313" key="2">
    <source>
        <dbReference type="EMBL" id="PKU61850.1"/>
    </source>
</evidence>
<dbReference type="InterPro" id="IPR051283">
    <property type="entry name" value="Sec_Metabolite_Acyltrans"/>
</dbReference>
<dbReference type="Pfam" id="PF02458">
    <property type="entry name" value="Transferase"/>
    <property type="match status" value="1"/>
</dbReference>
<dbReference type="Gene3D" id="3.30.559.10">
    <property type="entry name" value="Chloramphenicol acetyltransferase-like domain"/>
    <property type="match status" value="2"/>
</dbReference>
<dbReference type="GO" id="GO:0016740">
    <property type="term" value="F:transferase activity"/>
    <property type="evidence" value="ECO:0007669"/>
    <property type="project" value="UniProtKB-KW"/>
</dbReference>
<reference evidence="2 3" key="1">
    <citation type="journal article" date="2016" name="Sci. Rep.">
        <title>The Dendrobium catenatum Lindl. genome sequence provides insights into polysaccharide synthase, floral development and adaptive evolution.</title>
        <authorList>
            <person name="Zhang G.Q."/>
            <person name="Xu Q."/>
            <person name="Bian C."/>
            <person name="Tsai W.C."/>
            <person name="Yeh C.M."/>
            <person name="Liu K.W."/>
            <person name="Yoshida K."/>
            <person name="Zhang L.S."/>
            <person name="Chang S.B."/>
            <person name="Chen F."/>
            <person name="Shi Y."/>
            <person name="Su Y.Y."/>
            <person name="Zhang Y.Q."/>
            <person name="Chen L.J."/>
            <person name="Yin Y."/>
            <person name="Lin M."/>
            <person name="Huang H."/>
            <person name="Deng H."/>
            <person name="Wang Z.W."/>
            <person name="Zhu S.L."/>
            <person name="Zhao X."/>
            <person name="Deng C."/>
            <person name="Niu S.C."/>
            <person name="Huang J."/>
            <person name="Wang M."/>
            <person name="Liu G.H."/>
            <person name="Yang H.J."/>
            <person name="Xiao X.J."/>
            <person name="Hsiao Y.Y."/>
            <person name="Wu W.L."/>
            <person name="Chen Y.Y."/>
            <person name="Mitsuda N."/>
            <person name="Ohme-Takagi M."/>
            <person name="Luo Y.B."/>
            <person name="Van de Peer Y."/>
            <person name="Liu Z.J."/>
        </authorList>
    </citation>
    <scope>NUCLEOTIDE SEQUENCE [LARGE SCALE GENOMIC DNA]</scope>
    <source>
        <tissue evidence="2">The whole plant</tissue>
    </source>
</reference>
<keyword evidence="3" id="KW-1185">Reference proteome</keyword>
<keyword evidence="1 2" id="KW-0808">Transferase</keyword>
<dbReference type="Proteomes" id="UP000233837">
    <property type="component" value="Unassembled WGS sequence"/>
</dbReference>
<gene>
    <name evidence="2" type="ORF">MA16_Dca016046</name>
</gene>
<evidence type="ECO:0000313" key="3">
    <source>
        <dbReference type="Proteomes" id="UP000233837"/>
    </source>
</evidence>
<dbReference type="AlphaFoldDB" id="A0A2I0VEL7"/>